<keyword evidence="1" id="KW-0238">DNA-binding</keyword>
<accession>A0A845L637</accession>
<dbReference type="InterPro" id="IPR010095">
    <property type="entry name" value="Cas12f1-like_TNB"/>
</dbReference>
<proteinExistence type="predicted"/>
<protein>
    <submittedName>
        <fullName evidence="2">IS200/IS605 family element transposase accessory protein TnpB</fullName>
    </submittedName>
</protein>
<organism evidence="2 3">
    <name type="scientific">Heliomicrobium undosum</name>
    <dbReference type="NCBI Taxonomy" id="121734"/>
    <lineage>
        <taxon>Bacteria</taxon>
        <taxon>Bacillati</taxon>
        <taxon>Bacillota</taxon>
        <taxon>Clostridia</taxon>
        <taxon>Eubacteriales</taxon>
        <taxon>Heliobacteriaceae</taxon>
        <taxon>Heliomicrobium</taxon>
    </lineage>
</organism>
<dbReference type="OrthoDB" id="7375452at2"/>
<dbReference type="NCBIfam" id="TIGR01766">
    <property type="entry name" value="IS200/IS605 family accessory protein TnpB-like domain"/>
    <property type="match status" value="1"/>
</dbReference>
<dbReference type="GO" id="GO:0003677">
    <property type="term" value="F:DNA binding"/>
    <property type="evidence" value="ECO:0007669"/>
    <property type="project" value="UniProtKB-KW"/>
</dbReference>
<dbReference type="EMBL" id="WXEY01000027">
    <property type="protein sequence ID" value="MZP31166.1"/>
    <property type="molecule type" value="Genomic_DNA"/>
</dbReference>
<dbReference type="AlphaFoldDB" id="A0A845L637"/>
<reference evidence="2 3" key="1">
    <citation type="submission" date="2020-01" db="EMBL/GenBank/DDBJ databases">
        <title>Whole-genome sequence of Heliobacterium undosum DSM 13378.</title>
        <authorList>
            <person name="Kyndt J.A."/>
            <person name="Meyer T.E."/>
        </authorList>
    </citation>
    <scope>NUCLEOTIDE SEQUENCE [LARGE SCALE GENOMIC DNA]</scope>
    <source>
        <strain evidence="2 3">DSM 13378</strain>
    </source>
</reference>
<name>A0A845L637_9FIRM</name>
<comment type="caution">
    <text evidence="2">The sequence shown here is derived from an EMBL/GenBank/DDBJ whole genome shotgun (WGS) entry which is preliminary data.</text>
</comment>
<evidence type="ECO:0000313" key="2">
    <source>
        <dbReference type="EMBL" id="MZP31166.1"/>
    </source>
</evidence>
<evidence type="ECO:0000313" key="3">
    <source>
        <dbReference type="Proteomes" id="UP000463470"/>
    </source>
</evidence>
<gene>
    <name evidence="2" type="primary">tnpB</name>
    <name evidence="2" type="ORF">GTO91_15775</name>
</gene>
<evidence type="ECO:0000256" key="1">
    <source>
        <dbReference type="ARBA" id="ARBA00023125"/>
    </source>
</evidence>
<keyword evidence="3" id="KW-1185">Reference proteome</keyword>
<sequence>MKSERKRKALLSKLDKRLRKRDEYQKFLDTNRIPPVVFGGKKIFHQVCAKTISIEEWRERRSNRVYARGDKTKKGNPNLRIRYLDERFLLEISTIQKTASGRAVKITVPLYVAQKKSKKTGMINGRNYRQMLIDYLQTGDAYQVEILRRHGRYYVHVTFDEAAVRSYPVEYTGHAGLVGIDTNPDGFALTHIDRTGNYRDHTYIARHELTYARSNRRENLIGEMVREVIQYAKNHQCGVAFEDLNFEQDTDTQRKFSRIRHQFIYRKMLTVLETACIRSGIEYTKVKPQFTSKIGLYKYTHQYGLDVHHGAALVIARRAYGMREKVPKLLLERFLPTFKKTTEWKRWSLIHQRIEKESKLITKGSATPEFWRSHRREILGLALTVA</sequence>
<dbReference type="Proteomes" id="UP000463470">
    <property type="component" value="Unassembled WGS sequence"/>
</dbReference>